<dbReference type="Gene3D" id="3.20.20.70">
    <property type="entry name" value="Aldolase class I"/>
    <property type="match status" value="1"/>
</dbReference>
<keyword evidence="4" id="KW-1185">Reference proteome</keyword>
<protein>
    <recommendedName>
        <fullName evidence="2">Fatty acid synthase beta subunit AflB /Fas1-like central domain-containing protein</fullName>
    </recommendedName>
</protein>
<sequence>MLVESIRKMDHVLKVIEAAKRRTMMHMTGFAATLTLLKQALEALFAKTDANQTRILHSRLLTEAKPKQVQDVERVKCAIKDSQLQLPEYATSEETTNLQTVDVVVDELINMPLLQLVDWTATWAKIAEHHSSATHVLEFGPDLGVAKLSDKFAEGLGIEAVMATAKHPVMSTSTKYTPHIGLQQFIDATPTLTPAEVMWAKKFGPHVTASGGLYNRFTHALNKPPPSWSRNAGFHGELAAGGLSRPNIFEDAVNELVSKIKLGLGIAINMLYLNVKLGLGIAINMLYLNAKHGVLIESITIATGIPTQERALEMMSQMEAVGIKVVCFKTGSVDGIHAVLKIAAAMPSMTVMLPWTGGRAGGHHSFEDFHQPMEETYAAIRRVSNVLLLVGSGFGNWEDSKQYLTGEWKACGWWKEFNDKYFSIPREQVELVLRLNKQDIIARLNADYQKPYFGCKRNVETGEVVPTELEEWSYGDVLTRLVDLTYVEVEGKPQRWFITRTEERFRHESAGALFDQSELKSNPRETLSAFIAKYPATVSTLISVPDCDFFLELCRMGGKPVNFVPAIDTESKTRFKMGLSVCDEQRVFTLQDPVAVRYGTEVDEPEVDIQGGINTGFINVVKESDAIAAAPVAAAKPIVDIAGAEVTKSEGSVEDWLEALILSTHVVEKKMWLVIPYVIDVAGVRVFDSPIDISGPVIEITKKEASIVVVVNEMALQYYPELPCSIHAEGSGFIDKMFYPYFCVAIEGTEEESCEAACTERVMSPFTADFSITKEEIMAYRTALGLSKDEEGAPADFVTIVPWRPQIRSVFTKEVKANLLGLASATFLPDDDIVTHDAHDSTCTVALISRKTVGEQLEEVLLPLVGLHSEFLIRGSFNDFEPMFLIDKPTDDFVTKRQEDVEILKAKSWLKLAAEASVRVCVLLSFELTTKKHYASINALSFVEATVVLCREEAGSKMETGTVQYGMMKQAPMAFGCPGGIHLRTTFGHFILEMVRKKQKSITAHFW</sequence>
<evidence type="ECO:0000313" key="3">
    <source>
        <dbReference type="EMBL" id="EGZ08830.1"/>
    </source>
</evidence>
<dbReference type="InterPro" id="IPR013785">
    <property type="entry name" value="Aldolase_TIM"/>
</dbReference>
<dbReference type="GO" id="GO:0006633">
    <property type="term" value="P:fatty acid biosynthetic process"/>
    <property type="evidence" value="ECO:0007669"/>
    <property type="project" value="InterPro"/>
</dbReference>
<dbReference type="PANTHER" id="PTHR10982:SF21">
    <property type="entry name" value="FATTY ACID SYNTHASE SUBUNIT BETA"/>
    <property type="match status" value="1"/>
</dbReference>
<dbReference type="RefSeq" id="XP_009535463.1">
    <property type="nucleotide sequence ID" value="XM_009537168.1"/>
</dbReference>
<dbReference type="GO" id="GO:0004318">
    <property type="term" value="F:enoyl-[acyl-carrier-protein] reductase (NADH) activity"/>
    <property type="evidence" value="ECO:0007669"/>
    <property type="project" value="InterPro"/>
</dbReference>
<feature type="domain" description="Fatty acid synthase beta subunit AflB /Fas1-like central" evidence="2">
    <location>
        <begin position="350"/>
        <end position="409"/>
    </location>
</feature>
<dbReference type="PRINTS" id="PR01483">
    <property type="entry name" value="FASYNTHASE"/>
</dbReference>
<dbReference type="InterPro" id="IPR003965">
    <property type="entry name" value="Fatty_acid_synthase"/>
</dbReference>
<dbReference type="SMR" id="G5A675"/>
<gene>
    <name evidence="3" type="ORF">PHYSODRAFT_339257</name>
</gene>
<name>G5A675_PHYSP</name>
<accession>G5A675</accession>
<keyword evidence="1" id="KW-0808">Transferase</keyword>
<dbReference type="Gene3D" id="3.10.129.10">
    <property type="entry name" value="Hotdog Thioesterase"/>
    <property type="match status" value="1"/>
</dbReference>
<evidence type="ECO:0000256" key="1">
    <source>
        <dbReference type="ARBA" id="ARBA00022679"/>
    </source>
</evidence>
<dbReference type="InterPro" id="IPR001227">
    <property type="entry name" value="Ac_transferase_dom_sf"/>
</dbReference>
<dbReference type="KEGG" id="psoj:PHYSODRAFT_339257"/>
<proteinExistence type="predicted"/>
<dbReference type="Pfam" id="PF08354">
    <property type="entry name" value="Fas1-AflB-like_hel"/>
    <property type="match status" value="2"/>
</dbReference>
<dbReference type="GO" id="GO:0005835">
    <property type="term" value="C:fatty acid synthase complex"/>
    <property type="evidence" value="ECO:0007669"/>
    <property type="project" value="InterPro"/>
</dbReference>
<evidence type="ECO:0000313" key="4">
    <source>
        <dbReference type="Proteomes" id="UP000002640"/>
    </source>
</evidence>
<dbReference type="InterPro" id="IPR013565">
    <property type="entry name" value="Fas1/AflB-like_central"/>
</dbReference>
<dbReference type="PANTHER" id="PTHR10982">
    <property type="entry name" value="MALONYL COA-ACYL CARRIER PROTEIN TRANSACYLASE"/>
    <property type="match status" value="1"/>
</dbReference>
<dbReference type="GO" id="GO:0004312">
    <property type="term" value="F:fatty acid synthase activity"/>
    <property type="evidence" value="ECO:0007669"/>
    <property type="project" value="InterPro"/>
</dbReference>
<evidence type="ECO:0000259" key="2">
    <source>
        <dbReference type="Pfam" id="PF08354"/>
    </source>
</evidence>
<dbReference type="AlphaFoldDB" id="G5A675"/>
<dbReference type="Proteomes" id="UP000002640">
    <property type="component" value="Unassembled WGS sequence"/>
</dbReference>
<feature type="domain" description="Fatty acid synthase beta subunit AflB /Fas1-like central" evidence="2">
    <location>
        <begin position="412"/>
        <end position="608"/>
    </location>
</feature>
<dbReference type="Gene3D" id="3.40.366.10">
    <property type="entry name" value="Malonyl-Coenzyme A Acyl Carrier Protein, domain 2"/>
    <property type="match status" value="1"/>
</dbReference>
<dbReference type="EMBL" id="JH159160">
    <property type="protein sequence ID" value="EGZ08830.1"/>
    <property type="molecule type" value="Genomic_DNA"/>
</dbReference>
<reference evidence="3 4" key="1">
    <citation type="journal article" date="2006" name="Science">
        <title>Phytophthora genome sequences uncover evolutionary origins and mechanisms of pathogenesis.</title>
        <authorList>
            <person name="Tyler B.M."/>
            <person name="Tripathy S."/>
            <person name="Zhang X."/>
            <person name="Dehal P."/>
            <person name="Jiang R.H."/>
            <person name="Aerts A."/>
            <person name="Arredondo F.D."/>
            <person name="Baxter L."/>
            <person name="Bensasson D."/>
            <person name="Beynon J.L."/>
            <person name="Chapman J."/>
            <person name="Damasceno C.M."/>
            <person name="Dorrance A.E."/>
            <person name="Dou D."/>
            <person name="Dickerman A.W."/>
            <person name="Dubchak I.L."/>
            <person name="Garbelotto M."/>
            <person name="Gijzen M."/>
            <person name="Gordon S.G."/>
            <person name="Govers F."/>
            <person name="Grunwald N.J."/>
            <person name="Huang W."/>
            <person name="Ivors K.L."/>
            <person name="Jones R.W."/>
            <person name="Kamoun S."/>
            <person name="Krampis K."/>
            <person name="Lamour K.H."/>
            <person name="Lee M.K."/>
            <person name="McDonald W.H."/>
            <person name="Medina M."/>
            <person name="Meijer H.J."/>
            <person name="Nordberg E.K."/>
            <person name="Maclean D.J."/>
            <person name="Ospina-Giraldo M.D."/>
            <person name="Morris P.F."/>
            <person name="Phuntumart V."/>
            <person name="Putnam N.H."/>
            <person name="Rash S."/>
            <person name="Rose J.K."/>
            <person name="Sakihama Y."/>
            <person name="Salamov A.A."/>
            <person name="Savidor A."/>
            <person name="Scheuring C.F."/>
            <person name="Smith B.M."/>
            <person name="Sobral B.W."/>
            <person name="Terry A."/>
            <person name="Torto-Alalibo T.A."/>
            <person name="Win J."/>
            <person name="Xu Z."/>
            <person name="Zhang H."/>
            <person name="Grigoriev I.V."/>
            <person name="Rokhsar D.S."/>
            <person name="Boore J.L."/>
        </authorList>
    </citation>
    <scope>NUCLEOTIDE SEQUENCE [LARGE SCALE GENOMIC DNA]</scope>
    <source>
        <strain evidence="3 4">P6497</strain>
    </source>
</reference>
<dbReference type="Gene3D" id="1.20.930.70">
    <property type="match status" value="1"/>
</dbReference>
<organism evidence="3 4">
    <name type="scientific">Phytophthora sojae (strain P6497)</name>
    <name type="common">Soybean stem and root rot agent</name>
    <name type="synonym">Phytophthora megasperma f. sp. glycines</name>
    <dbReference type="NCBI Taxonomy" id="1094619"/>
    <lineage>
        <taxon>Eukaryota</taxon>
        <taxon>Sar</taxon>
        <taxon>Stramenopiles</taxon>
        <taxon>Oomycota</taxon>
        <taxon>Peronosporomycetes</taxon>
        <taxon>Peronosporales</taxon>
        <taxon>Peronosporaceae</taxon>
        <taxon>Phytophthora</taxon>
    </lineage>
</organism>
<dbReference type="InParanoid" id="G5A675"/>
<dbReference type="GeneID" id="20647718"/>
<dbReference type="InterPro" id="IPR050830">
    <property type="entry name" value="Fungal_FAS"/>
</dbReference>